<gene>
    <name evidence="2" type="ORF">BSAL_60295</name>
</gene>
<organism evidence="2 3">
    <name type="scientific">Bodo saltans</name>
    <name type="common">Flagellated protozoan</name>
    <dbReference type="NCBI Taxonomy" id="75058"/>
    <lineage>
        <taxon>Eukaryota</taxon>
        <taxon>Discoba</taxon>
        <taxon>Euglenozoa</taxon>
        <taxon>Kinetoplastea</taxon>
        <taxon>Metakinetoplastina</taxon>
        <taxon>Eubodonida</taxon>
        <taxon>Bodonidae</taxon>
        <taxon>Bodo</taxon>
    </lineage>
</organism>
<feature type="compositionally biased region" description="Basic residues" evidence="1">
    <location>
        <begin position="615"/>
        <end position="624"/>
    </location>
</feature>
<feature type="region of interest" description="Disordered" evidence="1">
    <location>
        <begin position="110"/>
        <end position="129"/>
    </location>
</feature>
<feature type="compositionally biased region" description="Polar residues" evidence="1">
    <location>
        <begin position="178"/>
        <end position="188"/>
    </location>
</feature>
<evidence type="ECO:0000256" key="1">
    <source>
        <dbReference type="SAM" id="MobiDB-lite"/>
    </source>
</evidence>
<feature type="compositionally biased region" description="Basic and acidic residues" evidence="1">
    <location>
        <begin position="137"/>
        <end position="153"/>
    </location>
</feature>
<dbReference type="EMBL" id="CYKH01000267">
    <property type="protein sequence ID" value="CUF21881.1"/>
    <property type="molecule type" value="Genomic_DNA"/>
</dbReference>
<feature type="compositionally biased region" description="Basic and acidic residues" evidence="1">
    <location>
        <begin position="451"/>
        <end position="460"/>
    </location>
</feature>
<accession>A0A0S4IL61</accession>
<sequence length="871" mass="92904">MQALVAARRGASPDQPTTDATHDGSSLALRPPRHAAPSPLRRDEAKRTNCGELSLGAPPITRDDGDDDPTSPIANTTVLQTPQSNRGAKSSSGSLLIDDIGATTQRRLGFVSPSGVPVTSSDAVQAAADYSDRQLERDFASTLIEQEHNKQPVRESGGASRRYSSPPPPPRPAAASFGRQTGNAEDSPSSPPSTRKVMQGAINDLERRQVQQAAMFSSPPPSVAWGHPYEVLNSDARPHSSAQQATSTTPFSQPRHQQQGSAHIIDDQNFVADCGAPRSVAPSPSQSYPKRTMHNEAAIVSLPPPHKVESSYPRPAVTEGNSQEVMTVERRNNASPPAASHQPQPRRSPTPDKPPPHRIASAAQVSAGGGSEVLSAFALSPSSTKQLVAANKALGPIATATAAASSRGHSTTSTTPASVDAPPRKQPPSRTKVDVTPSSRLRPAGGLDISEENHRMKDDGAPASASKATSTLLETVLLLDRAMRRNVSVMDLLSSTKWSGGGVDVKPDHVHEALRHALDGNNVVAPRTTTMAPDAASPTPSKPLFDHLPNAYDNLVSEVPTSGRRDKKSPLSPSPDPPCIVDAQGRVHFVFTEERAQLPTIHEYRTPVNTAPQHPQKHVRRASNHQHSDPSTSLPVHRALEMRPRTQQLSGQQLAPQYETTIQNKTHNSSVSPRRTFLAADVAMRQPDSLHQHEEERSVAHGSRWLPSTVIPITTMSDVEITGTSATTQNVIDVTKACHSNAVALAHHPQQAREKSTTTRSIPVGKEGASPEASHVVTYNTAPHSLQHHQGSDGRQERNQAGTTVTAYAALGDGTRHRSSSGGATASQWQESATVSSMLWCDLVEAPAPRIPVDGRAASPPRIPHLIIVPQ</sequence>
<feature type="compositionally biased region" description="Basic and acidic residues" evidence="1">
    <location>
        <begin position="40"/>
        <end position="49"/>
    </location>
</feature>
<dbReference type="Proteomes" id="UP000051952">
    <property type="component" value="Unassembled WGS sequence"/>
</dbReference>
<dbReference type="AlphaFoldDB" id="A0A0S4IL61"/>
<feature type="compositionally biased region" description="Low complexity" evidence="1">
    <location>
        <begin position="334"/>
        <end position="345"/>
    </location>
</feature>
<keyword evidence="3" id="KW-1185">Reference proteome</keyword>
<reference evidence="3" key="1">
    <citation type="submission" date="2015-09" db="EMBL/GenBank/DDBJ databases">
        <authorList>
            <consortium name="Pathogen Informatics"/>
        </authorList>
    </citation>
    <scope>NUCLEOTIDE SEQUENCE [LARGE SCALE GENOMIC DNA]</scope>
    <source>
        <strain evidence="3">Lake Konstanz</strain>
    </source>
</reference>
<feature type="compositionally biased region" description="Polar residues" evidence="1">
    <location>
        <begin position="72"/>
        <end position="94"/>
    </location>
</feature>
<feature type="region of interest" description="Disordered" evidence="1">
    <location>
        <begin position="530"/>
        <end position="549"/>
    </location>
</feature>
<protein>
    <submittedName>
        <fullName evidence="2">Uncharacterized protein</fullName>
    </submittedName>
</protein>
<feature type="compositionally biased region" description="Low complexity" evidence="1">
    <location>
        <begin position="401"/>
        <end position="415"/>
    </location>
</feature>
<name>A0A0S4IL61_BODSA</name>
<evidence type="ECO:0000313" key="3">
    <source>
        <dbReference type="Proteomes" id="UP000051952"/>
    </source>
</evidence>
<feature type="region of interest" description="Disordered" evidence="1">
    <location>
        <begin position="1"/>
        <end position="94"/>
    </location>
</feature>
<feature type="compositionally biased region" description="Polar residues" evidence="1">
    <location>
        <begin position="240"/>
        <end position="261"/>
    </location>
</feature>
<feature type="region of interest" description="Disordered" evidence="1">
    <location>
        <begin position="600"/>
        <end position="636"/>
    </location>
</feature>
<proteinExistence type="predicted"/>
<feature type="region of interest" description="Disordered" evidence="1">
    <location>
        <begin position="557"/>
        <end position="580"/>
    </location>
</feature>
<dbReference type="VEuPathDB" id="TriTrypDB:BSAL_60295"/>
<feature type="region of interest" description="Disordered" evidence="1">
    <location>
        <begin position="745"/>
        <end position="773"/>
    </location>
</feature>
<feature type="region of interest" description="Disordered" evidence="1">
    <location>
        <begin position="137"/>
        <end position="367"/>
    </location>
</feature>
<evidence type="ECO:0000313" key="2">
    <source>
        <dbReference type="EMBL" id="CUF21881.1"/>
    </source>
</evidence>
<feature type="region of interest" description="Disordered" evidence="1">
    <location>
        <begin position="401"/>
        <end position="466"/>
    </location>
</feature>